<dbReference type="GO" id="GO:0071111">
    <property type="term" value="F:cyclic-guanylate-specific phosphodiesterase activity"/>
    <property type="evidence" value="ECO:0007669"/>
    <property type="project" value="InterPro"/>
</dbReference>
<dbReference type="CDD" id="cd01948">
    <property type="entry name" value="EAL"/>
    <property type="match status" value="1"/>
</dbReference>
<dbReference type="Pfam" id="PF00563">
    <property type="entry name" value="EAL"/>
    <property type="match status" value="1"/>
</dbReference>
<dbReference type="SUPFAM" id="SSF53850">
    <property type="entry name" value="Periplasmic binding protein-like II"/>
    <property type="match status" value="1"/>
</dbReference>
<sequence>MRSWIRIYLFAIMALTIFLSPTAQAQETDFLRPVLRVGFDDTPGTFWQGSKLLYHGAAYEFAESIATYENVHLTYTRSSLEDNLLRLHAGSLDLVYLPNAPLTDIHLPTPSTLPPHTLYIPLGEGFGWLLVDESRPELRDRFIEAIKVIRNVNPLYPSSLLEKYHVKGNDLNLTAEEKAYLAAHPVIRTMVSPRQPPYTYFQDGEPQGVIADIIKRVENDLGITLKVIPEETQHTMMQHLTDGDIDLVMDFYTDHNWAKAHNATITFPYLTLNYVSVLRKDKSLPENPTVACARPHFYTQDYIERLFPPEQLRYYTDVADCMAAVNNGEADMTFVKSITAQSDIFRGNYYNLYTNGNVVFSHKVSMAISDAADPILLRILNKEIAHIDPQDITSIVNSQVYRVQAKDTLQSFIYRNPFMALCMLGGLLLLIIAWLLYYLNLRHRHNTALWQQANVVENVNIYNLHWFANELPNAIANYSESRKKGELFVLVIVPQRMAFLKEAYGPQTYAESIKTTLEAVTKRFPWILRYGLSAEITHAYMLCQRPTGLTLRQSAEQIEKASRIVVVNGIPTSFSYQLGLCLVPRQGNLDVSLLMDNAMMARNEIIGKTQTIGIFNTNMHDEMIKHQQMELYMEKALEMGEFQIHLQAKYDLNTRKICGAEALVRWQSPELGFMMPNHFISLFERNGFALKLDYYVLETVCALLQERIKQKLPVVPISVNQSGLHISERGYLANMQAIADRYQLPRKLVELELTETVFIDFNTKTENENALQITRRLKSMGFALSMDDFCTGYSSIAMLRNLPMDVMKIDRSMLLSAEQNERSLVILKQVIKMGQSLNMRVLVEGIETEAQERLLQAAGCHIGQGFLFAHPLPTEQFFAKLEDSLKP</sequence>
<dbReference type="RefSeq" id="WP_074573309.1">
    <property type="nucleotide sequence ID" value="NZ_FNJQ01000037.1"/>
</dbReference>
<dbReference type="Proteomes" id="UP000182412">
    <property type="component" value="Unassembled WGS sequence"/>
</dbReference>
<dbReference type="SMART" id="SM00052">
    <property type="entry name" value="EAL"/>
    <property type="match status" value="1"/>
</dbReference>
<keyword evidence="1" id="KW-0472">Membrane</keyword>
<proteinExistence type="predicted"/>
<dbReference type="AlphaFoldDB" id="A0A1H0URW4"/>
<keyword evidence="1" id="KW-1133">Transmembrane helix</keyword>
<keyword evidence="1" id="KW-0812">Transmembrane</keyword>
<name>A0A1H0URW4_SELRU</name>
<protein>
    <submittedName>
        <fullName evidence="4">Periplasmic sensor diguanylate cyclase/phosphodiesterase</fullName>
    </submittedName>
</protein>
<feature type="chain" id="PRO_5010360639" evidence="2">
    <location>
        <begin position="26"/>
        <end position="887"/>
    </location>
</feature>
<dbReference type="SUPFAM" id="SSF141868">
    <property type="entry name" value="EAL domain-like"/>
    <property type="match status" value="1"/>
</dbReference>
<dbReference type="PANTHER" id="PTHR33121:SF71">
    <property type="entry name" value="OXYGEN SENSOR PROTEIN DOSP"/>
    <property type="match status" value="1"/>
</dbReference>
<feature type="transmembrane region" description="Helical" evidence="1">
    <location>
        <begin position="418"/>
        <end position="439"/>
    </location>
</feature>
<feature type="signal peptide" evidence="2">
    <location>
        <begin position="1"/>
        <end position="25"/>
    </location>
</feature>
<dbReference type="InterPro" id="IPR050706">
    <property type="entry name" value="Cyclic-di-GMP_PDE-like"/>
</dbReference>
<feature type="domain" description="EAL" evidence="3">
    <location>
        <begin position="626"/>
        <end position="885"/>
    </location>
</feature>
<dbReference type="InterPro" id="IPR035919">
    <property type="entry name" value="EAL_sf"/>
</dbReference>
<dbReference type="InterPro" id="IPR001633">
    <property type="entry name" value="EAL_dom"/>
</dbReference>
<evidence type="ECO:0000259" key="3">
    <source>
        <dbReference type="PROSITE" id="PS50883"/>
    </source>
</evidence>
<dbReference type="PANTHER" id="PTHR33121">
    <property type="entry name" value="CYCLIC DI-GMP PHOSPHODIESTERASE PDEF"/>
    <property type="match status" value="1"/>
</dbReference>
<evidence type="ECO:0000313" key="4">
    <source>
        <dbReference type="EMBL" id="SDP68708.1"/>
    </source>
</evidence>
<dbReference type="EMBL" id="FNJQ01000037">
    <property type="protein sequence ID" value="SDP68708.1"/>
    <property type="molecule type" value="Genomic_DNA"/>
</dbReference>
<evidence type="ECO:0000256" key="2">
    <source>
        <dbReference type="SAM" id="SignalP"/>
    </source>
</evidence>
<dbReference type="InterPro" id="IPR001638">
    <property type="entry name" value="Solute-binding_3/MltF_N"/>
</dbReference>
<dbReference type="Gene3D" id="3.40.190.10">
    <property type="entry name" value="Periplasmic binding protein-like II"/>
    <property type="match status" value="2"/>
</dbReference>
<dbReference type="SMART" id="SM00062">
    <property type="entry name" value="PBPb"/>
    <property type="match status" value="1"/>
</dbReference>
<dbReference type="OrthoDB" id="9805474at2"/>
<keyword evidence="2" id="KW-0732">Signal</keyword>
<dbReference type="Pfam" id="PF00497">
    <property type="entry name" value="SBP_bac_3"/>
    <property type="match status" value="1"/>
</dbReference>
<dbReference type="PROSITE" id="PS50883">
    <property type="entry name" value="EAL"/>
    <property type="match status" value="1"/>
</dbReference>
<accession>A0A1H0URW4</accession>
<gene>
    <name evidence="4" type="ORF">SAMN05216366_1379</name>
</gene>
<dbReference type="Gene3D" id="3.20.20.450">
    <property type="entry name" value="EAL domain"/>
    <property type="match status" value="1"/>
</dbReference>
<organism evidence="4 5">
    <name type="scientific">Selenomonas ruminantium</name>
    <dbReference type="NCBI Taxonomy" id="971"/>
    <lineage>
        <taxon>Bacteria</taxon>
        <taxon>Bacillati</taxon>
        <taxon>Bacillota</taxon>
        <taxon>Negativicutes</taxon>
        <taxon>Selenomonadales</taxon>
        <taxon>Selenomonadaceae</taxon>
        <taxon>Selenomonas</taxon>
    </lineage>
</organism>
<evidence type="ECO:0000256" key="1">
    <source>
        <dbReference type="SAM" id="Phobius"/>
    </source>
</evidence>
<reference evidence="4 5" key="1">
    <citation type="submission" date="2016-10" db="EMBL/GenBank/DDBJ databases">
        <authorList>
            <person name="de Groot N.N."/>
        </authorList>
    </citation>
    <scope>NUCLEOTIDE SEQUENCE [LARGE SCALE GENOMIC DNA]</scope>
    <source>
        <strain evidence="4 5">S137</strain>
    </source>
</reference>
<evidence type="ECO:0000313" key="5">
    <source>
        <dbReference type="Proteomes" id="UP000182412"/>
    </source>
</evidence>